<proteinExistence type="predicted"/>
<gene>
    <name evidence="1" type="ORF">SAMEA2259716_02405</name>
</gene>
<dbReference type="Proteomes" id="UP000190074">
    <property type="component" value="Unassembled WGS sequence"/>
</dbReference>
<organism evidence="1 2">
    <name type="scientific">Mycobacteroides abscessus subsp. massiliense</name>
    <dbReference type="NCBI Taxonomy" id="1962118"/>
    <lineage>
        <taxon>Bacteria</taxon>
        <taxon>Bacillati</taxon>
        <taxon>Actinomycetota</taxon>
        <taxon>Actinomycetes</taxon>
        <taxon>Mycobacteriales</taxon>
        <taxon>Mycobacteriaceae</taxon>
        <taxon>Mycobacteroides</taxon>
        <taxon>Mycobacteroides abscessus</taxon>
    </lineage>
</organism>
<name>A0A1T8MAU2_9MYCO</name>
<evidence type="ECO:0000313" key="1">
    <source>
        <dbReference type="EMBL" id="SKM04151.1"/>
    </source>
</evidence>
<dbReference type="RefSeq" id="WP_005089784.1">
    <property type="nucleotide sequence ID" value="NZ_FVGW01000004.1"/>
</dbReference>
<accession>A0A1T8MAU2</accession>
<evidence type="ECO:0000313" key="2">
    <source>
        <dbReference type="Proteomes" id="UP000190074"/>
    </source>
</evidence>
<dbReference type="AlphaFoldDB" id="A0A1T8MAU2"/>
<reference evidence="1 2" key="1">
    <citation type="submission" date="2016-11" db="EMBL/GenBank/DDBJ databases">
        <authorList>
            <consortium name="Pathogen Informatics"/>
        </authorList>
    </citation>
    <scope>NUCLEOTIDE SEQUENCE [LARGE SCALE GENOMIC DNA]</scope>
    <source>
        <strain evidence="1 2">911</strain>
    </source>
</reference>
<protein>
    <submittedName>
        <fullName evidence="1">Uncharacterized protein</fullName>
    </submittedName>
</protein>
<dbReference type="EMBL" id="FVGW01000004">
    <property type="protein sequence ID" value="SKM04151.1"/>
    <property type="molecule type" value="Genomic_DNA"/>
</dbReference>
<sequence length="78" mass="8743">MSTTTDEIRQRCLERLNLSENFTDNDLAYELDRLKEIEEAATTLLSAMAAGNDDQDTTNFLQLMLNLSIALNTDDITG</sequence>